<dbReference type="OrthoDB" id="586794at2759"/>
<evidence type="ECO:0000313" key="3">
    <source>
        <dbReference type="Proteomes" id="UP000657918"/>
    </source>
</evidence>
<comment type="caution">
    <text evidence="2">The sequence shown here is derived from an EMBL/GenBank/DDBJ whole genome shotgun (WGS) entry which is preliminary data.</text>
</comment>
<feature type="region of interest" description="Disordered" evidence="1">
    <location>
        <begin position="115"/>
        <end position="135"/>
    </location>
</feature>
<name>A0A835MMU5_9ROSI</name>
<accession>A0A835MMU5</accession>
<dbReference type="PANTHER" id="PTHR35123:SF3">
    <property type="entry name" value="TRANSMEMBRANE PROTEIN"/>
    <property type="match status" value="1"/>
</dbReference>
<keyword evidence="3" id="KW-1185">Reference proteome</keyword>
<dbReference type="PANTHER" id="PTHR35123">
    <property type="entry name" value="OS07G0633900 PROTEIN-RELATED"/>
    <property type="match status" value="1"/>
</dbReference>
<dbReference type="Proteomes" id="UP000657918">
    <property type="component" value="Unassembled WGS sequence"/>
</dbReference>
<dbReference type="AlphaFoldDB" id="A0A835MMU5"/>
<evidence type="ECO:0000313" key="2">
    <source>
        <dbReference type="EMBL" id="KAF9669784.1"/>
    </source>
</evidence>
<proteinExistence type="predicted"/>
<evidence type="ECO:0000256" key="1">
    <source>
        <dbReference type="SAM" id="MobiDB-lite"/>
    </source>
</evidence>
<gene>
    <name evidence="2" type="ORF">SADUNF_Sadunf13G0000400</name>
</gene>
<organism evidence="2 3">
    <name type="scientific">Salix dunnii</name>
    <dbReference type="NCBI Taxonomy" id="1413687"/>
    <lineage>
        <taxon>Eukaryota</taxon>
        <taxon>Viridiplantae</taxon>
        <taxon>Streptophyta</taxon>
        <taxon>Embryophyta</taxon>
        <taxon>Tracheophyta</taxon>
        <taxon>Spermatophyta</taxon>
        <taxon>Magnoliopsida</taxon>
        <taxon>eudicotyledons</taxon>
        <taxon>Gunneridae</taxon>
        <taxon>Pentapetalae</taxon>
        <taxon>rosids</taxon>
        <taxon>fabids</taxon>
        <taxon>Malpighiales</taxon>
        <taxon>Salicaceae</taxon>
        <taxon>Saliceae</taxon>
        <taxon>Salix</taxon>
    </lineage>
</organism>
<protein>
    <submittedName>
        <fullName evidence="2">Uncharacterized protein</fullName>
    </submittedName>
</protein>
<reference evidence="2 3" key="1">
    <citation type="submission" date="2020-10" db="EMBL/GenBank/DDBJ databases">
        <title>Plant Genome Project.</title>
        <authorList>
            <person name="Zhang R.-G."/>
        </authorList>
    </citation>
    <scope>NUCLEOTIDE SEQUENCE [LARGE SCALE GENOMIC DNA]</scope>
    <source>
        <strain evidence="2">FAFU-HL-1</strain>
        <tissue evidence="2">Leaf</tissue>
    </source>
</reference>
<sequence length="135" mass="15486">MGLKAIAGMHSRFRYEKLINGEDQYHEKLMARPRRRHCWVKRMNGRIKGLRLSRSRKLSFKALSVILMPGPSSRIAKVYAHIIDRIKIMDDLNLYPNIIFSTCWGLPGLSHLHPSVKTGGRPTHSTAPPVPRHKI</sequence>
<dbReference type="EMBL" id="JADGMS010000013">
    <property type="protein sequence ID" value="KAF9669784.1"/>
    <property type="molecule type" value="Genomic_DNA"/>
</dbReference>